<feature type="binding site" evidence="8">
    <location>
        <position position="176"/>
    </location>
    <ligand>
        <name>ATP</name>
        <dbReference type="ChEBI" id="CHEBI:30616"/>
    </ligand>
</feature>
<keyword evidence="3 8" id="KW-0436">Ligase</keyword>
<feature type="binding site" evidence="8">
    <location>
        <begin position="30"/>
        <end position="37"/>
    </location>
    <ligand>
        <name>ATP</name>
        <dbReference type="ChEBI" id="CHEBI:30616"/>
    </ligand>
</feature>
<comment type="similarity">
    <text evidence="2 8">Belongs to the pantothenate synthetase family.</text>
</comment>
<dbReference type="HAMAP" id="MF_00158">
    <property type="entry name" value="PanC"/>
    <property type="match status" value="1"/>
</dbReference>
<comment type="pathway">
    <text evidence="1 8">Cofactor biosynthesis; (R)-pantothenate biosynthesis; (R)-pantothenate from (R)-pantoate and beta-alanine: step 1/1.</text>
</comment>
<dbReference type="CDD" id="cd00560">
    <property type="entry name" value="PanC"/>
    <property type="match status" value="1"/>
</dbReference>
<dbReference type="Proteomes" id="UP000756860">
    <property type="component" value="Unassembled WGS sequence"/>
</dbReference>
<comment type="subunit">
    <text evidence="8">Homodimer.</text>
</comment>
<comment type="subcellular location">
    <subcellularLocation>
        <location evidence="8">Cytoplasm</location>
    </subcellularLocation>
</comment>
<dbReference type="RefSeq" id="WP_214174893.1">
    <property type="nucleotide sequence ID" value="NZ_JAHCVK010000002.1"/>
</dbReference>
<keyword evidence="4 8" id="KW-0566">Pantothenate biosynthesis</keyword>
<dbReference type="InterPro" id="IPR014729">
    <property type="entry name" value="Rossmann-like_a/b/a_fold"/>
</dbReference>
<dbReference type="EMBL" id="JAHCVK010000002">
    <property type="protein sequence ID" value="MBT0652902.1"/>
    <property type="molecule type" value="Genomic_DNA"/>
</dbReference>
<feature type="binding site" evidence="8">
    <location>
        <begin position="184"/>
        <end position="187"/>
    </location>
    <ligand>
        <name>ATP</name>
        <dbReference type="ChEBI" id="CHEBI:30616"/>
    </ligand>
</feature>
<comment type="miscellaneous">
    <text evidence="8">The reaction proceeds by a bi uni uni bi ping pong mechanism.</text>
</comment>
<evidence type="ECO:0000313" key="9">
    <source>
        <dbReference type="EMBL" id="MBT0652902.1"/>
    </source>
</evidence>
<dbReference type="InterPro" id="IPR003721">
    <property type="entry name" value="Pantoate_ligase"/>
</dbReference>
<dbReference type="PANTHER" id="PTHR21299:SF1">
    <property type="entry name" value="PANTOATE--BETA-ALANINE LIGASE"/>
    <property type="match status" value="1"/>
</dbReference>
<comment type="function">
    <text evidence="8">Catalyzes the condensation of pantoate with beta-alanine in an ATP-dependent reaction via a pantoyl-adenylate intermediate.</text>
</comment>
<dbReference type="InterPro" id="IPR042176">
    <property type="entry name" value="Pantoate_ligase_C"/>
</dbReference>
<feature type="binding site" evidence="8">
    <location>
        <position position="61"/>
    </location>
    <ligand>
        <name>(R)-pantoate</name>
        <dbReference type="ChEBI" id="CHEBI:15980"/>
    </ligand>
</feature>
<dbReference type="NCBIfam" id="TIGR00018">
    <property type="entry name" value="panC"/>
    <property type="match status" value="1"/>
</dbReference>
<dbReference type="SUPFAM" id="SSF52374">
    <property type="entry name" value="Nucleotidylyl transferase"/>
    <property type="match status" value="1"/>
</dbReference>
<evidence type="ECO:0000256" key="3">
    <source>
        <dbReference type="ARBA" id="ARBA00022598"/>
    </source>
</evidence>
<accession>A0ABS5SFW1</accession>
<evidence type="ECO:0000256" key="8">
    <source>
        <dbReference type="HAMAP-Rule" id="MF_00158"/>
    </source>
</evidence>
<dbReference type="Pfam" id="PF02569">
    <property type="entry name" value="Pantoate_ligase"/>
    <property type="match status" value="1"/>
</dbReference>
<dbReference type="PANTHER" id="PTHR21299">
    <property type="entry name" value="CYTIDYLATE KINASE/PANTOATE-BETA-ALANINE LIGASE"/>
    <property type="match status" value="1"/>
</dbReference>
<keyword evidence="5 8" id="KW-0547">Nucleotide-binding</keyword>
<feature type="binding site" evidence="8">
    <location>
        <position position="153"/>
    </location>
    <ligand>
        <name>(R)-pantoate</name>
        <dbReference type="ChEBI" id="CHEBI:15980"/>
    </ligand>
</feature>
<feature type="binding site" evidence="8">
    <location>
        <position position="61"/>
    </location>
    <ligand>
        <name>beta-alanine</name>
        <dbReference type="ChEBI" id="CHEBI:57966"/>
    </ligand>
</feature>
<proteinExistence type="inferred from homology"/>
<evidence type="ECO:0000256" key="6">
    <source>
        <dbReference type="ARBA" id="ARBA00022840"/>
    </source>
</evidence>
<comment type="catalytic activity">
    <reaction evidence="7 8">
        <text>(R)-pantoate + beta-alanine + ATP = (R)-pantothenate + AMP + diphosphate + H(+)</text>
        <dbReference type="Rhea" id="RHEA:10912"/>
        <dbReference type="ChEBI" id="CHEBI:15378"/>
        <dbReference type="ChEBI" id="CHEBI:15980"/>
        <dbReference type="ChEBI" id="CHEBI:29032"/>
        <dbReference type="ChEBI" id="CHEBI:30616"/>
        <dbReference type="ChEBI" id="CHEBI:33019"/>
        <dbReference type="ChEBI" id="CHEBI:57966"/>
        <dbReference type="ChEBI" id="CHEBI:456215"/>
        <dbReference type="EC" id="6.3.2.1"/>
    </reaction>
</comment>
<reference evidence="9 10" key="1">
    <citation type="submission" date="2021-05" db="EMBL/GenBank/DDBJ databases">
        <title>The draft genome of Geobacter luticola JCM 17780.</title>
        <authorList>
            <person name="Xu Z."/>
            <person name="Masuda Y."/>
            <person name="Itoh H."/>
            <person name="Senoo K."/>
        </authorList>
    </citation>
    <scope>NUCLEOTIDE SEQUENCE [LARGE SCALE GENOMIC DNA]</scope>
    <source>
        <strain evidence="9 10">JCM 17780</strain>
    </source>
</reference>
<organism evidence="9 10">
    <name type="scientific">Geomobilimonas luticola</name>
    <dbReference type="NCBI Taxonomy" id="1114878"/>
    <lineage>
        <taxon>Bacteria</taxon>
        <taxon>Pseudomonadati</taxon>
        <taxon>Thermodesulfobacteriota</taxon>
        <taxon>Desulfuromonadia</taxon>
        <taxon>Geobacterales</taxon>
        <taxon>Geobacteraceae</taxon>
        <taxon>Geomobilimonas</taxon>
    </lineage>
</organism>
<evidence type="ECO:0000256" key="5">
    <source>
        <dbReference type="ARBA" id="ARBA00022741"/>
    </source>
</evidence>
<evidence type="ECO:0000256" key="1">
    <source>
        <dbReference type="ARBA" id="ARBA00004990"/>
    </source>
</evidence>
<name>A0ABS5SFW1_9BACT</name>
<keyword evidence="10" id="KW-1185">Reference proteome</keyword>
<keyword evidence="8" id="KW-0963">Cytoplasm</keyword>
<evidence type="ECO:0000256" key="4">
    <source>
        <dbReference type="ARBA" id="ARBA00022655"/>
    </source>
</evidence>
<evidence type="ECO:0000313" key="10">
    <source>
        <dbReference type="Proteomes" id="UP000756860"/>
    </source>
</evidence>
<comment type="caution">
    <text evidence="9">The sequence shown here is derived from an EMBL/GenBank/DDBJ whole genome shotgun (WGS) entry which is preliminary data.</text>
</comment>
<sequence length="282" mass="30701">MQIIESVAAMQQLSFATRRSGRTIAFVPTMGFLHDGHGSLLREGRRRGDLLVLSIFVNPTQFGVGEDFEAYPRDLARDRAVAEAAGVDVIFAPRAGEMYPAGYQTYVDVERLTLPLCGASRPGHFRGVTTVVSKLFNIVQPDVALFGSKDYQQLAVIRRMVADLNMPIEVVGMPIVREADGLALSSRNAYLSSSQRQAALCLSRSLRAAKELYGAGERNVATLRERVTAIVAAELSATVDYIEFRNGHSLEEVVVADDQTLLALAVKIGTTRLIDNCLLGEG</sequence>
<dbReference type="GO" id="GO:0016874">
    <property type="term" value="F:ligase activity"/>
    <property type="evidence" value="ECO:0007669"/>
    <property type="project" value="UniProtKB-KW"/>
</dbReference>
<dbReference type="Gene3D" id="3.40.50.620">
    <property type="entry name" value="HUPs"/>
    <property type="match status" value="1"/>
</dbReference>
<feature type="active site" description="Proton donor" evidence="8">
    <location>
        <position position="37"/>
    </location>
</feature>
<dbReference type="Gene3D" id="3.30.1300.10">
    <property type="entry name" value="Pantoate-beta-alanine ligase, C-terminal domain"/>
    <property type="match status" value="1"/>
</dbReference>
<evidence type="ECO:0000256" key="2">
    <source>
        <dbReference type="ARBA" id="ARBA00009256"/>
    </source>
</evidence>
<keyword evidence="6 8" id="KW-0067">ATP-binding</keyword>
<dbReference type="EC" id="6.3.2.1" evidence="8"/>
<evidence type="ECO:0000256" key="7">
    <source>
        <dbReference type="ARBA" id="ARBA00048258"/>
    </source>
</evidence>
<feature type="binding site" evidence="8">
    <location>
        <begin position="147"/>
        <end position="150"/>
    </location>
    <ligand>
        <name>ATP</name>
        <dbReference type="ChEBI" id="CHEBI:30616"/>
    </ligand>
</feature>
<gene>
    <name evidence="8 9" type="primary">panC</name>
    <name evidence="9" type="ORF">KI810_07525</name>
</gene>
<protein>
    <recommendedName>
        <fullName evidence="8">Pantothenate synthetase</fullName>
        <shortName evidence="8">PS</shortName>
        <ecNumber evidence="8">6.3.2.1</ecNumber>
    </recommendedName>
    <alternativeName>
        <fullName evidence="8">Pantoate--beta-alanine ligase</fullName>
    </alternativeName>
    <alternativeName>
        <fullName evidence="8">Pantoate-activating enzyme</fullName>
    </alternativeName>
</protein>